<comment type="subcellular location">
    <subcellularLocation>
        <location evidence="1">Endomembrane system</location>
        <topology evidence="1">Multi-pass membrane protein</topology>
    </subcellularLocation>
</comment>
<organism evidence="5 6">
    <name type="scientific">Ruania alkalisoli</name>
    <dbReference type="NCBI Taxonomy" id="2779775"/>
    <lineage>
        <taxon>Bacteria</taxon>
        <taxon>Bacillati</taxon>
        <taxon>Actinomycetota</taxon>
        <taxon>Actinomycetes</taxon>
        <taxon>Micrococcales</taxon>
        <taxon>Ruaniaceae</taxon>
        <taxon>Ruania</taxon>
    </lineage>
</organism>
<evidence type="ECO:0000256" key="3">
    <source>
        <dbReference type="ARBA" id="ARBA00022989"/>
    </source>
</evidence>
<name>A0A7M1SQN4_9MICO</name>
<evidence type="ECO:0000256" key="2">
    <source>
        <dbReference type="ARBA" id="ARBA00022692"/>
    </source>
</evidence>
<dbReference type="GO" id="GO:0032259">
    <property type="term" value="P:methylation"/>
    <property type="evidence" value="ECO:0007669"/>
    <property type="project" value="UniProtKB-KW"/>
</dbReference>
<dbReference type="Proteomes" id="UP000593758">
    <property type="component" value="Chromosome"/>
</dbReference>
<dbReference type="EMBL" id="CP063169">
    <property type="protein sequence ID" value="QOR69860.1"/>
    <property type="molecule type" value="Genomic_DNA"/>
</dbReference>
<evidence type="ECO:0000256" key="1">
    <source>
        <dbReference type="ARBA" id="ARBA00004127"/>
    </source>
</evidence>
<keyword evidence="5" id="KW-0808">Transferase</keyword>
<dbReference type="GO" id="GO:0012505">
    <property type="term" value="C:endomembrane system"/>
    <property type="evidence" value="ECO:0007669"/>
    <property type="project" value="UniProtKB-SubCell"/>
</dbReference>
<keyword evidence="6" id="KW-1185">Reference proteome</keyword>
<dbReference type="InterPro" id="IPR007318">
    <property type="entry name" value="Phopholipid_MeTrfase"/>
</dbReference>
<protein>
    <submittedName>
        <fullName evidence="5">Isoprenylcysteine carboxylmethyltransferase family protein</fullName>
    </submittedName>
</protein>
<dbReference type="GO" id="GO:0008168">
    <property type="term" value="F:methyltransferase activity"/>
    <property type="evidence" value="ECO:0007669"/>
    <property type="project" value="UniProtKB-KW"/>
</dbReference>
<evidence type="ECO:0000313" key="6">
    <source>
        <dbReference type="Proteomes" id="UP000593758"/>
    </source>
</evidence>
<proteinExistence type="predicted"/>
<gene>
    <name evidence="5" type="ORF">IM660_14535</name>
</gene>
<dbReference type="RefSeq" id="WP_193496556.1">
    <property type="nucleotide sequence ID" value="NZ_CP063169.1"/>
</dbReference>
<keyword evidence="4" id="KW-0472">Membrane</keyword>
<evidence type="ECO:0000256" key="4">
    <source>
        <dbReference type="ARBA" id="ARBA00023136"/>
    </source>
</evidence>
<dbReference type="Pfam" id="PF04191">
    <property type="entry name" value="PEMT"/>
    <property type="match status" value="1"/>
</dbReference>
<sequence>MSSPVRPSSTRSRHIPPPVFLVAAAVLQQLLARRAGPPPRWRRVASAALALVSLALPTTAALTFHSRRTTVSPLDPSAASALVTDGPNAFTRNPMYLGMAGLLTAHAWRRGSWLAVLPVAGFVAVIDRLQVPAEESALAERFGPAYVAYCARVPRWLPGVRRLASHGR</sequence>
<dbReference type="Gene3D" id="1.20.120.1630">
    <property type="match status" value="1"/>
</dbReference>
<dbReference type="KEGG" id="halt:IM660_14535"/>
<dbReference type="AlphaFoldDB" id="A0A7M1SQN4"/>
<keyword evidence="5" id="KW-0489">Methyltransferase</keyword>
<accession>A0A7M1SQN4</accession>
<keyword evidence="3" id="KW-1133">Transmembrane helix</keyword>
<evidence type="ECO:0000313" key="5">
    <source>
        <dbReference type="EMBL" id="QOR69860.1"/>
    </source>
</evidence>
<keyword evidence="2" id="KW-0812">Transmembrane</keyword>
<reference evidence="5 6" key="1">
    <citation type="submission" date="2020-10" db="EMBL/GenBank/DDBJ databases">
        <title>Haloactinobacterium sp. RN3S43, a bacterium isolated from saline soil.</title>
        <authorList>
            <person name="Sun J.-Q."/>
        </authorList>
    </citation>
    <scope>NUCLEOTIDE SEQUENCE [LARGE SCALE GENOMIC DNA]</scope>
    <source>
        <strain evidence="5 6">RN3S43</strain>
    </source>
</reference>